<dbReference type="PANTHER" id="PTHR43685:SF2">
    <property type="entry name" value="GLYCOSYLTRANSFERASE 2-LIKE DOMAIN-CONTAINING PROTEIN"/>
    <property type="match status" value="1"/>
</dbReference>
<dbReference type="OrthoDB" id="433681at2"/>
<dbReference type="STRING" id="292415.Tbd_1783"/>
<dbReference type="InterPro" id="IPR001173">
    <property type="entry name" value="Glyco_trans_2-like"/>
</dbReference>
<reference evidence="2 3" key="1">
    <citation type="journal article" date="2006" name="J. Bacteriol.">
        <title>The genome sequence of the obligately chemolithoautotrophic, facultatively anaerobic bacterium Thiobacillus denitrificans.</title>
        <authorList>
            <person name="Beller H.R."/>
            <person name="Chain P.S."/>
            <person name="Letain T.E."/>
            <person name="Chakicherla A."/>
            <person name="Larimer F.W."/>
            <person name="Richardson P.M."/>
            <person name="Coleman M.A."/>
            <person name="Wood A.P."/>
            <person name="Kelly D.P."/>
        </authorList>
    </citation>
    <scope>NUCLEOTIDE SEQUENCE [LARGE SCALE GENOMIC DNA]</scope>
    <source>
        <strain evidence="2 3">ATCC 25259</strain>
    </source>
</reference>
<dbReference type="SUPFAM" id="SSF53448">
    <property type="entry name" value="Nucleotide-diphospho-sugar transferases"/>
    <property type="match status" value="1"/>
</dbReference>
<keyword evidence="2" id="KW-0808">Transferase</keyword>
<dbReference type="CAZy" id="GT2">
    <property type="family name" value="Glycosyltransferase Family 2"/>
</dbReference>
<dbReference type="PANTHER" id="PTHR43685">
    <property type="entry name" value="GLYCOSYLTRANSFERASE"/>
    <property type="match status" value="1"/>
</dbReference>
<protein>
    <submittedName>
        <fullName evidence="2">Glucosyltransferase protein</fullName>
    </submittedName>
</protein>
<dbReference type="CDD" id="cd00761">
    <property type="entry name" value="Glyco_tranf_GTA_type"/>
    <property type="match status" value="1"/>
</dbReference>
<accession>Q3SHZ7</accession>
<keyword evidence="3" id="KW-1185">Reference proteome</keyword>
<gene>
    <name evidence="2" type="ordered locus">Tbd_1783</name>
</gene>
<dbReference type="InterPro" id="IPR050834">
    <property type="entry name" value="Glycosyltransf_2"/>
</dbReference>
<dbReference type="Proteomes" id="UP000008291">
    <property type="component" value="Chromosome"/>
</dbReference>
<name>Q3SHZ7_THIDA</name>
<dbReference type="GO" id="GO:0016740">
    <property type="term" value="F:transferase activity"/>
    <property type="evidence" value="ECO:0007669"/>
    <property type="project" value="UniProtKB-KW"/>
</dbReference>
<feature type="domain" description="Glycosyltransferase 2-like" evidence="1">
    <location>
        <begin position="20"/>
        <end position="157"/>
    </location>
</feature>
<dbReference type="HOGENOM" id="CLU_025996_2_0_4"/>
<evidence type="ECO:0000313" key="3">
    <source>
        <dbReference type="Proteomes" id="UP000008291"/>
    </source>
</evidence>
<dbReference type="Gene3D" id="3.90.550.10">
    <property type="entry name" value="Spore Coat Polysaccharide Biosynthesis Protein SpsA, Chain A"/>
    <property type="match status" value="1"/>
</dbReference>
<organism evidence="2 3">
    <name type="scientific">Thiobacillus denitrificans (strain ATCC 25259 / T1)</name>
    <dbReference type="NCBI Taxonomy" id="292415"/>
    <lineage>
        <taxon>Bacteria</taxon>
        <taxon>Pseudomonadati</taxon>
        <taxon>Pseudomonadota</taxon>
        <taxon>Betaproteobacteria</taxon>
        <taxon>Nitrosomonadales</taxon>
        <taxon>Thiobacillaceae</taxon>
        <taxon>Thiobacillus</taxon>
    </lineage>
</organism>
<dbReference type="AlphaFoldDB" id="Q3SHZ7"/>
<dbReference type="KEGG" id="tbd:Tbd_1783"/>
<evidence type="ECO:0000313" key="2">
    <source>
        <dbReference type="EMBL" id="AAZ97736.1"/>
    </source>
</evidence>
<sequence>MRVPNISLNTLSPSQVPQVSVIIATYNCAPYLAEAIESALGQDGVNVEVVVVDDASTDGTLVVARRYEQAGRVRLFVNEVNRGPSFSRNRAISAARGEWVAQLDGDDWFAPGRLLTLLQLADARQADLVADDMFMVEDSTLRAVSTPFLNNGVPWRAAQSVTPLDVIKYDLGSLKPLMRRAFLVEHSLAYEEGLNYGEDFLLLLKAMLAGARVTIAPEPMYHLRRGNTGSLTTQRGRLLRQVEDTTKKLMSDPDISRRPRVVAALGARLNHVRRLAMLEDVIRLGKQGHFASLFAKFFADPKLFLALLRRGPEMIAIRVRRRLNRKTLSRAHLPPGAHGLS</sequence>
<dbReference type="Pfam" id="PF00535">
    <property type="entry name" value="Glycos_transf_2"/>
    <property type="match status" value="1"/>
</dbReference>
<dbReference type="InterPro" id="IPR029044">
    <property type="entry name" value="Nucleotide-diphossugar_trans"/>
</dbReference>
<dbReference type="eggNOG" id="COG1216">
    <property type="taxonomic scope" value="Bacteria"/>
</dbReference>
<proteinExistence type="predicted"/>
<dbReference type="EMBL" id="CP000116">
    <property type="protein sequence ID" value="AAZ97736.1"/>
    <property type="molecule type" value="Genomic_DNA"/>
</dbReference>
<evidence type="ECO:0000259" key="1">
    <source>
        <dbReference type="Pfam" id="PF00535"/>
    </source>
</evidence>